<organism evidence="7 8">
    <name type="scientific">Hyaloperonospora arabidopsidis (strain Emoy2)</name>
    <name type="common">Downy mildew agent</name>
    <name type="synonym">Peronospora arabidopsidis</name>
    <dbReference type="NCBI Taxonomy" id="559515"/>
    <lineage>
        <taxon>Eukaryota</taxon>
        <taxon>Sar</taxon>
        <taxon>Stramenopiles</taxon>
        <taxon>Oomycota</taxon>
        <taxon>Peronosporomycetes</taxon>
        <taxon>Peronosporales</taxon>
        <taxon>Peronosporaceae</taxon>
        <taxon>Hyaloperonospora</taxon>
    </lineage>
</organism>
<dbReference type="HOGENOM" id="CLU_020819_2_0_1"/>
<evidence type="ECO:0000256" key="1">
    <source>
        <dbReference type="ARBA" id="ARBA00004340"/>
    </source>
</evidence>
<dbReference type="EMBL" id="JH598160">
    <property type="status" value="NOT_ANNOTATED_CDS"/>
    <property type="molecule type" value="Genomic_DNA"/>
</dbReference>
<dbReference type="PANTHER" id="PTHR33129:SF1">
    <property type="entry name" value="ATP-BINDING PROTEIN"/>
    <property type="match status" value="1"/>
</dbReference>
<protein>
    <submittedName>
        <fullName evidence="6">RxLR effector candidate protein</fullName>
    </submittedName>
</protein>
<dbReference type="OMA" id="CHETATR"/>
<feature type="region of interest" description="Disordered" evidence="4">
    <location>
        <begin position="442"/>
        <end position="486"/>
    </location>
</feature>
<proteinExistence type="evidence at transcript level"/>
<keyword evidence="8" id="KW-1185">Reference proteome</keyword>
<name>M4C3D3_HYAAE</name>
<evidence type="ECO:0000256" key="4">
    <source>
        <dbReference type="SAM" id="MobiDB-lite"/>
    </source>
</evidence>
<sequence length="486" mass="54513">MVQISLLCAITGVRDSVFAVRIDPNESVGQLKEAIKAANPAMSHCEASKLRLYVAKRRGTWLKEDHIEYDVNGTFGLQQLESEAAPLRLSGLSERDVGTQVVEEDGAGRNRELQVLVSVPPVPLEIGRVTIGVTNRMVLNDPPLVAYWNALRTDTSKVEADTVWALPEGTFFLGDPAQGSHLYIRECFPRLWDICSKTSKGVSIFGNPGIGKTCFGHFILLHLGRRGATVVYEDADKCVLFSDQGVVEGRTSDFDQVLSQSSTWYISHDDGSADYYEAKTIVFTSRLRRTTGSQSLSLCMPVWSEEEIMTCRGLMYSNTPAAIVEDCYDRWGGIPRYVLRYAEDSEQQKLLEKATDRVRVWDVIRISTGWNLLPYAGEDIVVDRLYHYQVNDDFTRKGSDFASSYVINKVFETLMTQDREIMQRFIVCHETATRATGCEKVLPRGRGQQPQQRAEKPNGRVDSGGADTQLEFGHEGTTFRTLRHRG</sequence>
<reference evidence="6" key="2">
    <citation type="journal article" date="2014" name="PLoS Pathog.">
        <title>Expression profiling during arabidopsis/downy mildew interaction reveals a highly-expressed effector that attenuates responses to salicylic acid.</title>
        <authorList>
            <person name="Asai S."/>
            <person name="Rallapalli G."/>
            <person name="Piquerez S.J.M."/>
            <person name="Caillaud M.C."/>
            <person name="Furzer O.J."/>
            <person name="Ishaque N."/>
            <person name="Wirthmueller L."/>
            <person name="Fabro G."/>
            <person name="Shirasu K."/>
            <person name="Jones J.D.G."/>
        </authorList>
    </citation>
    <scope>NUCLEOTIDE SEQUENCE</scope>
    <source>
        <strain evidence="6">Emoy2</strain>
    </source>
</reference>
<dbReference type="InterPro" id="IPR052980">
    <property type="entry name" value="Crinkler_effector"/>
</dbReference>
<dbReference type="EMBL" id="AB922598">
    <property type="protein sequence ID" value="BAP69176.1"/>
    <property type="molecule type" value="mRNA"/>
</dbReference>
<evidence type="ECO:0000259" key="5">
    <source>
        <dbReference type="Pfam" id="PF20147"/>
    </source>
</evidence>
<evidence type="ECO:0000256" key="3">
    <source>
        <dbReference type="ARBA" id="ARBA00022525"/>
    </source>
</evidence>
<dbReference type="VEuPathDB" id="FungiDB:HpaG813600"/>
<gene>
    <name evidence="6" type="primary">HaRxLCRN22i</name>
</gene>
<dbReference type="STRING" id="559515.M4C3D3"/>
<feature type="domain" description="Crinkler effector protein N-terminal" evidence="5">
    <location>
        <begin position="4"/>
        <end position="85"/>
    </location>
</feature>
<reference evidence="8" key="1">
    <citation type="journal article" date="2010" name="Science">
        <title>Signatures of adaptation to obligate biotrophy in the Hyaloperonospora arabidopsidis genome.</title>
        <authorList>
            <person name="Baxter L."/>
            <person name="Tripathy S."/>
            <person name="Ishaque N."/>
            <person name="Boot N."/>
            <person name="Cabral A."/>
            <person name="Kemen E."/>
            <person name="Thines M."/>
            <person name="Ah-Fong A."/>
            <person name="Anderson R."/>
            <person name="Badejoko W."/>
            <person name="Bittner-Eddy P."/>
            <person name="Boore J.L."/>
            <person name="Chibucos M.C."/>
            <person name="Coates M."/>
            <person name="Dehal P."/>
            <person name="Delehaunty K."/>
            <person name="Dong S."/>
            <person name="Downton P."/>
            <person name="Dumas B."/>
            <person name="Fabro G."/>
            <person name="Fronick C."/>
            <person name="Fuerstenberg S.I."/>
            <person name="Fulton L."/>
            <person name="Gaulin E."/>
            <person name="Govers F."/>
            <person name="Hughes L."/>
            <person name="Humphray S."/>
            <person name="Jiang R.H."/>
            <person name="Judelson H."/>
            <person name="Kamoun S."/>
            <person name="Kyung K."/>
            <person name="Meijer H."/>
            <person name="Minx P."/>
            <person name="Morris P."/>
            <person name="Nelson J."/>
            <person name="Phuntumart V."/>
            <person name="Qutob D."/>
            <person name="Rehmany A."/>
            <person name="Rougon-Cardoso A."/>
            <person name="Ryden P."/>
            <person name="Torto-Alalibo T."/>
            <person name="Studholme D."/>
            <person name="Wang Y."/>
            <person name="Win J."/>
            <person name="Wood J."/>
            <person name="Clifton S.W."/>
            <person name="Rogers J."/>
            <person name="Van den Ackerveken G."/>
            <person name="Jones J.D."/>
            <person name="McDowell J.M."/>
            <person name="Beynon J."/>
            <person name="Tyler B.M."/>
        </authorList>
    </citation>
    <scope>NUCLEOTIDE SEQUENCE [LARGE SCALE GENOMIC DNA]</scope>
    <source>
        <strain evidence="8">Emoy2</strain>
    </source>
</reference>
<evidence type="ECO:0000313" key="6">
    <source>
        <dbReference type="EMBL" id="BAP69176.1"/>
    </source>
</evidence>
<comment type="subcellular location">
    <subcellularLocation>
        <location evidence="1">Host cell</location>
    </subcellularLocation>
    <subcellularLocation>
        <location evidence="2">Secreted</location>
    </subcellularLocation>
</comment>
<dbReference type="Proteomes" id="UP000011713">
    <property type="component" value="Unassembled WGS sequence"/>
</dbReference>
<dbReference type="EnsemblProtists" id="HpaT813600">
    <property type="protein sequence ID" value="HpaP813600"/>
    <property type="gene ID" value="HpaG813600"/>
</dbReference>
<dbReference type="PANTHER" id="PTHR33129">
    <property type="entry name" value="PROTEIN KINASE DOMAIN-CONTAINING PROTEIN-RELATED"/>
    <property type="match status" value="1"/>
</dbReference>
<dbReference type="InParanoid" id="M4C3D3"/>
<evidence type="ECO:0000313" key="8">
    <source>
        <dbReference type="Proteomes" id="UP000011713"/>
    </source>
</evidence>
<dbReference type="GO" id="GO:0043657">
    <property type="term" value="C:host cell"/>
    <property type="evidence" value="ECO:0007669"/>
    <property type="project" value="UniProtKB-SubCell"/>
</dbReference>
<dbReference type="eggNOG" id="ENOG502S38R">
    <property type="taxonomic scope" value="Eukaryota"/>
</dbReference>
<dbReference type="Pfam" id="PF20147">
    <property type="entry name" value="Crinkler"/>
    <property type="match status" value="1"/>
</dbReference>
<keyword evidence="3" id="KW-0964">Secreted</keyword>
<reference evidence="7" key="3">
    <citation type="submission" date="2015-06" db="UniProtKB">
        <authorList>
            <consortium name="EnsemblProtists"/>
        </authorList>
    </citation>
    <scope>IDENTIFICATION</scope>
    <source>
        <strain evidence="7">Emoy2</strain>
    </source>
</reference>
<dbReference type="InterPro" id="IPR045379">
    <property type="entry name" value="Crinkler_N"/>
</dbReference>
<accession>M4C3D3</accession>
<evidence type="ECO:0000256" key="2">
    <source>
        <dbReference type="ARBA" id="ARBA00004613"/>
    </source>
</evidence>
<dbReference type="AlphaFoldDB" id="M4C3D3"/>
<evidence type="ECO:0000313" key="7">
    <source>
        <dbReference type="EnsemblProtists" id="HpaP813600"/>
    </source>
</evidence>
<dbReference type="GO" id="GO:0005576">
    <property type="term" value="C:extracellular region"/>
    <property type="evidence" value="ECO:0007669"/>
    <property type="project" value="UniProtKB-SubCell"/>
</dbReference>